<dbReference type="Gene3D" id="2.30.30.50">
    <property type="match status" value="1"/>
</dbReference>
<name>A0ABY2QFM6_9SPHN</name>
<keyword evidence="2" id="KW-0456">Lyase</keyword>
<dbReference type="InterPro" id="IPR042262">
    <property type="entry name" value="CN_hydtase_beta_C"/>
</dbReference>
<organism evidence="7 8">
    <name type="scientific">Sphingomonas olei</name>
    <dbReference type="NCBI Taxonomy" id="1886787"/>
    <lineage>
        <taxon>Bacteria</taxon>
        <taxon>Pseudomonadati</taxon>
        <taxon>Pseudomonadota</taxon>
        <taxon>Alphaproteobacteria</taxon>
        <taxon>Sphingomonadales</taxon>
        <taxon>Sphingomonadaceae</taxon>
        <taxon>Sphingomonas</taxon>
    </lineage>
</organism>
<evidence type="ECO:0000259" key="5">
    <source>
        <dbReference type="Pfam" id="PF02211"/>
    </source>
</evidence>
<keyword evidence="8" id="KW-1185">Reference proteome</keyword>
<gene>
    <name evidence="7" type="ORF">E5988_11870</name>
</gene>
<evidence type="ECO:0000259" key="6">
    <source>
        <dbReference type="Pfam" id="PF21006"/>
    </source>
</evidence>
<feature type="domain" description="Nitrile hydratase beta subunit-like N-terminal" evidence="6">
    <location>
        <begin position="118"/>
        <end position="212"/>
    </location>
</feature>
<reference evidence="7 8" key="1">
    <citation type="submission" date="2019-04" db="EMBL/GenBank/DDBJ databases">
        <title>Microbes associate with the intestines of laboratory mice.</title>
        <authorList>
            <person name="Navarre W."/>
            <person name="Wong E."/>
            <person name="Huang K.C."/>
            <person name="Tropini C."/>
            <person name="Ng K."/>
            <person name="Yu B."/>
        </authorList>
    </citation>
    <scope>NUCLEOTIDE SEQUENCE [LARGE SCALE GENOMIC DNA]</scope>
    <source>
        <strain evidence="7 8">NM83_B4-11</strain>
    </source>
</reference>
<evidence type="ECO:0000256" key="1">
    <source>
        <dbReference type="ARBA" id="ARBA00013079"/>
    </source>
</evidence>
<feature type="domain" description="Nitrile hydratase beta subunit" evidence="5">
    <location>
        <begin position="267"/>
        <end position="357"/>
    </location>
</feature>
<dbReference type="EC" id="4.2.1.84" evidence="1"/>
<comment type="catalytic activity">
    <reaction evidence="3">
        <text>an aliphatic primary amide = an aliphatic nitrile + H2O</text>
        <dbReference type="Rhea" id="RHEA:12673"/>
        <dbReference type="ChEBI" id="CHEBI:15377"/>
        <dbReference type="ChEBI" id="CHEBI:65285"/>
        <dbReference type="ChEBI" id="CHEBI:80291"/>
        <dbReference type="EC" id="4.2.1.84"/>
    </reaction>
</comment>
<feature type="compositionally biased region" description="Polar residues" evidence="4">
    <location>
        <begin position="240"/>
        <end position="249"/>
    </location>
</feature>
<dbReference type="InterPro" id="IPR008990">
    <property type="entry name" value="Elect_transpt_acc-like_dom_sf"/>
</dbReference>
<evidence type="ECO:0000313" key="7">
    <source>
        <dbReference type="EMBL" id="THG39377.1"/>
    </source>
</evidence>
<dbReference type="InterPro" id="IPR049054">
    <property type="entry name" value="CN_hydtase_beta-like_N"/>
</dbReference>
<evidence type="ECO:0000313" key="8">
    <source>
        <dbReference type="Proteomes" id="UP000308038"/>
    </source>
</evidence>
<sequence length="359" mass="41587">MISLKWPLHLVSFRGRCVFIGQFAPPTTKGPTEALVRIWLLHERWGWRRHNSARRSHISRLIQSCPFGRNNGDSAMPSPKETRQIYETGSQLMPAIHQERDWPYEVPHIQYESYIWPTHDVGGQAAAPQIFEEKEDEDWENNVYITCEVLGFRGMWNAEERRRIYANDIGMTLYYGFPYNARWIWGAAKMLVDKKYIGLLELQKKIAEIRERLGVNATRDGHAKSNIGASAHVDIATHNGDPSQASSGQRPDYGPKPPWEPTGETLPGRFKVGDKVRVKDLPAIFYTRTQLYARNMTGTIAALTYPDLVPADEAWERYDQPQQQYYIVRFPQTELWAEYPFPNDTLQSEYPDMWLEPVK</sequence>
<dbReference type="Pfam" id="PF21006">
    <property type="entry name" value="NHase_beta_N"/>
    <property type="match status" value="1"/>
</dbReference>
<dbReference type="Proteomes" id="UP000308038">
    <property type="component" value="Unassembled WGS sequence"/>
</dbReference>
<dbReference type="InterPro" id="IPR024690">
    <property type="entry name" value="CN_hydtase_beta_dom_C"/>
</dbReference>
<accession>A0ABY2QFM6</accession>
<evidence type="ECO:0000256" key="2">
    <source>
        <dbReference type="ARBA" id="ARBA00023239"/>
    </source>
</evidence>
<evidence type="ECO:0000256" key="3">
    <source>
        <dbReference type="ARBA" id="ARBA00044877"/>
    </source>
</evidence>
<evidence type="ECO:0000256" key="4">
    <source>
        <dbReference type="SAM" id="MobiDB-lite"/>
    </source>
</evidence>
<feature type="region of interest" description="Disordered" evidence="4">
    <location>
        <begin position="235"/>
        <end position="268"/>
    </location>
</feature>
<dbReference type="Gene3D" id="1.10.472.20">
    <property type="entry name" value="Nitrile hydratase, beta subunit"/>
    <property type="match status" value="1"/>
</dbReference>
<dbReference type="Pfam" id="PF02211">
    <property type="entry name" value="NHase_beta_C"/>
    <property type="match status" value="1"/>
</dbReference>
<proteinExistence type="predicted"/>
<protein>
    <recommendedName>
        <fullName evidence="1">nitrile hydratase</fullName>
        <ecNumber evidence="1">4.2.1.84</ecNumber>
    </recommendedName>
</protein>
<comment type="caution">
    <text evidence="7">The sequence shown here is derived from an EMBL/GenBank/DDBJ whole genome shotgun (WGS) entry which is preliminary data.</text>
</comment>
<dbReference type="SUPFAM" id="SSF50090">
    <property type="entry name" value="Electron transport accessory proteins"/>
    <property type="match status" value="1"/>
</dbReference>
<dbReference type="EMBL" id="SSTI01000008">
    <property type="protein sequence ID" value="THG39377.1"/>
    <property type="molecule type" value="Genomic_DNA"/>
</dbReference>